<dbReference type="RefSeq" id="WP_070402425.1">
    <property type="nucleotide sequence ID" value="NZ_BJVW01000010.1"/>
</dbReference>
<organism evidence="1 2">
    <name type="scientific">Kozakia baliensis</name>
    <dbReference type="NCBI Taxonomy" id="153496"/>
    <lineage>
        <taxon>Bacteria</taxon>
        <taxon>Pseudomonadati</taxon>
        <taxon>Pseudomonadota</taxon>
        <taxon>Alphaproteobacteria</taxon>
        <taxon>Acetobacterales</taxon>
        <taxon>Acetobacteraceae</taxon>
        <taxon>Kozakia</taxon>
    </lineage>
</organism>
<dbReference type="STRING" id="153496.A0U89_05640"/>
<proteinExistence type="predicted"/>
<sequence>MSFPDLWVRLRTRFLALPPKIRLILCGVTGAGAVWWVLTPGLDSRLLKLERAHYPNGRRFVIGHNNVTDFSGCLHGSIHYPGVDGWREPFSNPYEVDWFPDSGLTASTGHAFVFSAWPERQAVPELEQSLLDYGILSRTSVPITRDTRDEAGHRVIRHETMTFFLAKAWDPRLAFCTNYAVGGYRPPLGSGGIERNGKYIPSRLSDQPIPEDPKVTVPRQGQWATSQVSGFVVTDTPVRVDNAVRRVREDGEVFYTATVYMRREIPKWMQTPAFRSAYHGSAAIDPDRLHPVETAFHTVDGKLQWVDERPRMTPGDPE</sequence>
<accession>A0A1D8USU9</accession>
<dbReference type="AlphaFoldDB" id="A0A1D8USU9"/>
<dbReference type="Proteomes" id="UP000179145">
    <property type="component" value="Chromosome"/>
</dbReference>
<evidence type="ECO:0000313" key="1">
    <source>
        <dbReference type="EMBL" id="AOX16696.1"/>
    </source>
</evidence>
<gene>
    <name evidence="1" type="ORF">A0U89_05640</name>
</gene>
<name>A0A1D8USU9_9PROT</name>
<reference evidence="1 2" key="1">
    <citation type="journal article" date="2016" name="Microb. Cell Fact.">
        <title>Dissection of exopolysaccharide biosynthesis in Kozakia baliensis.</title>
        <authorList>
            <person name="Brandt J.U."/>
            <person name="Jakob F."/>
            <person name="Behr J."/>
            <person name="Geissler A.J."/>
            <person name="Vogel R.F."/>
        </authorList>
    </citation>
    <scope>NUCLEOTIDE SEQUENCE [LARGE SCALE GENOMIC DNA]</scope>
    <source>
        <strain evidence="1 2">DSM 14400</strain>
    </source>
</reference>
<protein>
    <submittedName>
        <fullName evidence="1">Uncharacterized protein</fullName>
    </submittedName>
</protein>
<keyword evidence="2" id="KW-1185">Reference proteome</keyword>
<dbReference type="EMBL" id="CP014674">
    <property type="protein sequence ID" value="AOX16696.1"/>
    <property type="molecule type" value="Genomic_DNA"/>
</dbReference>
<dbReference type="KEGG" id="kba:A0U89_05640"/>
<evidence type="ECO:0000313" key="2">
    <source>
        <dbReference type="Proteomes" id="UP000179145"/>
    </source>
</evidence>